<evidence type="ECO:0000313" key="2">
    <source>
        <dbReference type="EMBL" id="SNS01232.1"/>
    </source>
</evidence>
<keyword evidence="1" id="KW-0472">Membrane</keyword>
<feature type="transmembrane region" description="Helical" evidence="1">
    <location>
        <begin position="273"/>
        <end position="299"/>
    </location>
</feature>
<feature type="transmembrane region" description="Helical" evidence="1">
    <location>
        <begin position="125"/>
        <end position="144"/>
    </location>
</feature>
<feature type="transmembrane region" description="Helical" evidence="1">
    <location>
        <begin position="37"/>
        <end position="59"/>
    </location>
</feature>
<feature type="transmembrane region" description="Helical" evidence="1">
    <location>
        <begin position="414"/>
        <end position="433"/>
    </location>
</feature>
<dbReference type="EMBL" id="FZNR01000008">
    <property type="protein sequence ID" value="SNS01232.1"/>
    <property type="molecule type" value="Genomic_DNA"/>
</dbReference>
<accession>A0A239B0Y8</accession>
<feature type="transmembrane region" description="Helical" evidence="1">
    <location>
        <begin position="353"/>
        <end position="375"/>
    </location>
</feature>
<protein>
    <submittedName>
        <fullName evidence="2">Uncharacterized protein</fullName>
    </submittedName>
</protein>
<sequence>MYTAPPAPQKEQFILNRPLHGPWPDVRLWGRRLPGPAFPASSNTIVAIAAGVLVAAISLPLDTPGVGWLITAVAVAIALLVARPAASPIPPLVTRPAKRPGWDQLAWGVATIALVGVGTFRAAGWLFALCLVTATLTFALAIGAGRSMRAVVTTYLIAPVAVLRALPWLVRGLARMRRTGTGRPAPIRIAATAAVSIALLAIFGALFASADPDFANVLGALLPDITVSGTFRWIFICGLTAPVLSGAAYLRVAPPRLADLDRTEGHKVRRLEWAVPLTLLTLLFGAFISVQLTTVLFGGERHVLTTAGLTYAGYARGGFWQLSIVTGLTLVVLAGAARWAPREAPGDRATFRAVLGTLTLLTLLIVASALVRMQVYIDTYGLTRLRLLVACCELWFGVILLLVLVAGIRIRAPWLPRVAIAVGVLTLIGLAVANPDLRIAQNQLNRAADRIDPYYLATLSPDAVPALTRMADPADRACVLHQIGLGLDEHEWREWNLGRAAARELIGESPRPADSERCVEKRYGY</sequence>
<dbReference type="Pfam" id="PF13687">
    <property type="entry name" value="DUF4153"/>
    <property type="match status" value="1"/>
</dbReference>
<feature type="transmembrane region" description="Helical" evidence="1">
    <location>
        <begin position="105"/>
        <end position="120"/>
    </location>
</feature>
<feature type="transmembrane region" description="Helical" evidence="1">
    <location>
        <begin position="387"/>
        <end position="407"/>
    </location>
</feature>
<feature type="transmembrane region" description="Helical" evidence="1">
    <location>
        <begin position="319"/>
        <end position="341"/>
    </location>
</feature>
<evidence type="ECO:0000313" key="3">
    <source>
        <dbReference type="Proteomes" id="UP000198415"/>
    </source>
</evidence>
<keyword evidence="1" id="KW-0812">Transmembrane</keyword>
<feature type="transmembrane region" description="Helical" evidence="1">
    <location>
        <begin position="66"/>
        <end position="85"/>
    </location>
</feature>
<keyword evidence="1" id="KW-1133">Transmembrane helix</keyword>
<reference evidence="2 3" key="1">
    <citation type="submission" date="2017-06" db="EMBL/GenBank/DDBJ databases">
        <authorList>
            <person name="Kim H.J."/>
            <person name="Triplett B.A."/>
        </authorList>
    </citation>
    <scope>NUCLEOTIDE SEQUENCE [LARGE SCALE GENOMIC DNA]</scope>
    <source>
        <strain evidence="2 3">DSM 43151</strain>
    </source>
</reference>
<dbReference type="Proteomes" id="UP000198415">
    <property type="component" value="Unassembled WGS sequence"/>
</dbReference>
<proteinExistence type="predicted"/>
<feature type="transmembrane region" description="Helical" evidence="1">
    <location>
        <begin position="189"/>
        <end position="210"/>
    </location>
</feature>
<dbReference type="AlphaFoldDB" id="A0A239B0Y8"/>
<feature type="transmembrane region" description="Helical" evidence="1">
    <location>
        <begin position="230"/>
        <end position="252"/>
    </location>
</feature>
<evidence type="ECO:0000256" key="1">
    <source>
        <dbReference type="SAM" id="Phobius"/>
    </source>
</evidence>
<gene>
    <name evidence="2" type="ORF">SAMN06264365_108245</name>
</gene>
<dbReference type="OrthoDB" id="9767931at2"/>
<name>A0A239B0Y8_9ACTN</name>
<organism evidence="2 3">
    <name type="scientific">Actinoplanes regularis</name>
    <dbReference type="NCBI Taxonomy" id="52697"/>
    <lineage>
        <taxon>Bacteria</taxon>
        <taxon>Bacillati</taxon>
        <taxon>Actinomycetota</taxon>
        <taxon>Actinomycetes</taxon>
        <taxon>Micromonosporales</taxon>
        <taxon>Micromonosporaceae</taxon>
        <taxon>Actinoplanes</taxon>
    </lineage>
</organism>
<feature type="transmembrane region" description="Helical" evidence="1">
    <location>
        <begin position="150"/>
        <end position="169"/>
    </location>
</feature>
<keyword evidence="3" id="KW-1185">Reference proteome</keyword>
<dbReference type="InterPro" id="IPR025291">
    <property type="entry name" value="DUF4153"/>
</dbReference>